<feature type="compositionally biased region" description="Basic and acidic residues" evidence="15">
    <location>
        <begin position="343"/>
        <end position="352"/>
    </location>
</feature>
<evidence type="ECO:0000256" key="2">
    <source>
        <dbReference type="ARBA" id="ARBA00004651"/>
    </source>
</evidence>
<evidence type="ECO:0000256" key="11">
    <source>
        <dbReference type="ARBA" id="ARBA00023098"/>
    </source>
</evidence>
<evidence type="ECO:0000256" key="10">
    <source>
        <dbReference type="ARBA" id="ARBA00022989"/>
    </source>
</evidence>
<evidence type="ECO:0000256" key="9">
    <source>
        <dbReference type="ARBA" id="ARBA00022963"/>
    </source>
</evidence>
<evidence type="ECO:0000256" key="1">
    <source>
        <dbReference type="ARBA" id="ARBA00001913"/>
    </source>
</evidence>
<evidence type="ECO:0000313" key="18">
    <source>
        <dbReference type="EMBL" id="RXW24245.1"/>
    </source>
</evidence>
<keyword evidence="19" id="KW-1185">Reference proteome</keyword>
<evidence type="ECO:0000256" key="14">
    <source>
        <dbReference type="ARBA" id="ARBA00026104"/>
    </source>
</evidence>
<proteinExistence type="predicted"/>
<gene>
    <name evidence="18" type="ORF">EST38_g1626</name>
</gene>
<keyword evidence="6" id="KW-0479">Metal-binding</keyword>
<dbReference type="InterPro" id="IPR052214">
    <property type="entry name" value="DAG_Lipase-Related"/>
</dbReference>
<evidence type="ECO:0000256" key="13">
    <source>
        <dbReference type="ARBA" id="ARBA00024531"/>
    </source>
</evidence>
<keyword evidence="10 16" id="KW-1133">Transmembrane helix</keyword>
<dbReference type="Pfam" id="PF01764">
    <property type="entry name" value="Lipase_3"/>
    <property type="match status" value="1"/>
</dbReference>
<reference evidence="18 19" key="1">
    <citation type="submission" date="2019-01" db="EMBL/GenBank/DDBJ databases">
        <title>Draft genome sequence of Psathyrella aberdarensis IHI B618.</title>
        <authorList>
            <person name="Buettner E."/>
            <person name="Kellner H."/>
        </authorList>
    </citation>
    <scope>NUCLEOTIDE SEQUENCE [LARGE SCALE GENOMIC DNA]</scope>
    <source>
        <strain evidence="18 19">IHI B618</strain>
    </source>
</reference>
<dbReference type="InterPro" id="IPR002921">
    <property type="entry name" value="Fungal_lipase-type"/>
</dbReference>
<dbReference type="AlphaFoldDB" id="A0A4Q2DYY6"/>
<dbReference type="GO" id="GO:0046340">
    <property type="term" value="P:diacylglycerol catabolic process"/>
    <property type="evidence" value="ECO:0007669"/>
    <property type="project" value="TreeGrafter"/>
</dbReference>
<dbReference type="EMBL" id="SDEE01000023">
    <property type="protein sequence ID" value="RXW24245.1"/>
    <property type="molecule type" value="Genomic_DNA"/>
</dbReference>
<keyword evidence="11" id="KW-0443">Lipid metabolism</keyword>
<keyword evidence="8" id="KW-0106">Calcium</keyword>
<comment type="subcellular location">
    <subcellularLocation>
        <location evidence="2">Cell membrane</location>
        <topology evidence="2">Multi-pass membrane protein</topology>
    </subcellularLocation>
</comment>
<evidence type="ECO:0000256" key="16">
    <source>
        <dbReference type="SAM" id="Phobius"/>
    </source>
</evidence>
<evidence type="ECO:0000259" key="17">
    <source>
        <dbReference type="Pfam" id="PF01764"/>
    </source>
</evidence>
<evidence type="ECO:0000256" key="7">
    <source>
        <dbReference type="ARBA" id="ARBA00022801"/>
    </source>
</evidence>
<dbReference type="CDD" id="cd00519">
    <property type="entry name" value="Lipase_3"/>
    <property type="match status" value="1"/>
</dbReference>
<protein>
    <recommendedName>
        <fullName evidence="14">sn-1-specific diacylglycerol lipase</fullName>
        <ecNumber evidence="14">3.1.1.116</ecNumber>
    </recommendedName>
</protein>
<comment type="caution">
    <text evidence="18">The sequence shown here is derived from an EMBL/GenBank/DDBJ whole genome shotgun (WGS) entry which is preliminary data.</text>
</comment>
<dbReference type="GO" id="GO:0046872">
    <property type="term" value="F:metal ion binding"/>
    <property type="evidence" value="ECO:0007669"/>
    <property type="project" value="UniProtKB-KW"/>
</dbReference>
<name>A0A4Q2DYY6_9AGAR</name>
<keyword evidence="9" id="KW-0442">Lipid degradation</keyword>
<dbReference type="SUPFAM" id="SSF53474">
    <property type="entry name" value="alpha/beta-Hydrolases"/>
    <property type="match status" value="1"/>
</dbReference>
<evidence type="ECO:0000256" key="6">
    <source>
        <dbReference type="ARBA" id="ARBA00022723"/>
    </source>
</evidence>
<dbReference type="GO" id="GO:0019369">
    <property type="term" value="P:arachidonate metabolic process"/>
    <property type="evidence" value="ECO:0007669"/>
    <property type="project" value="TreeGrafter"/>
</dbReference>
<evidence type="ECO:0000256" key="3">
    <source>
        <dbReference type="ARBA" id="ARBA00022475"/>
    </source>
</evidence>
<keyword evidence="3" id="KW-1003">Cell membrane</keyword>
<evidence type="ECO:0000256" key="12">
    <source>
        <dbReference type="ARBA" id="ARBA00023136"/>
    </source>
</evidence>
<accession>A0A4Q2DYY6</accession>
<evidence type="ECO:0000256" key="8">
    <source>
        <dbReference type="ARBA" id="ARBA00022837"/>
    </source>
</evidence>
<keyword evidence="5 16" id="KW-0812">Transmembrane</keyword>
<evidence type="ECO:0000313" key="19">
    <source>
        <dbReference type="Proteomes" id="UP000290288"/>
    </source>
</evidence>
<keyword evidence="4" id="KW-0597">Phosphoprotein</keyword>
<comment type="cofactor">
    <cofactor evidence="1">
        <name>Ca(2+)</name>
        <dbReference type="ChEBI" id="CHEBI:29108"/>
    </cofactor>
</comment>
<comment type="catalytic activity">
    <reaction evidence="13">
        <text>a 1,2-diacyl-sn-glycerol + H2O = a 2-acylglycerol + a fatty acid + H(+)</text>
        <dbReference type="Rhea" id="RHEA:33275"/>
        <dbReference type="ChEBI" id="CHEBI:15377"/>
        <dbReference type="ChEBI" id="CHEBI:15378"/>
        <dbReference type="ChEBI" id="CHEBI:17389"/>
        <dbReference type="ChEBI" id="CHEBI:17815"/>
        <dbReference type="ChEBI" id="CHEBI:28868"/>
        <dbReference type="EC" id="3.1.1.116"/>
    </reaction>
    <physiologicalReaction direction="left-to-right" evidence="13">
        <dbReference type="Rhea" id="RHEA:33276"/>
    </physiologicalReaction>
</comment>
<evidence type="ECO:0000256" key="15">
    <source>
        <dbReference type="SAM" id="MobiDB-lite"/>
    </source>
</evidence>
<evidence type="ECO:0000256" key="5">
    <source>
        <dbReference type="ARBA" id="ARBA00022692"/>
    </source>
</evidence>
<dbReference type="Proteomes" id="UP000290288">
    <property type="component" value="Unassembled WGS sequence"/>
</dbReference>
<feature type="region of interest" description="Disordered" evidence="15">
    <location>
        <begin position="334"/>
        <end position="369"/>
    </location>
</feature>
<feature type="domain" description="Fungal lipase-type" evidence="17">
    <location>
        <begin position="446"/>
        <end position="556"/>
    </location>
</feature>
<dbReference type="STRING" id="2316362.A0A4Q2DYY6"/>
<dbReference type="PANTHER" id="PTHR45792">
    <property type="entry name" value="DIACYLGLYCEROL LIPASE HOMOLOG-RELATED"/>
    <property type="match status" value="1"/>
</dbReference>
<organism evidence="18 19">
    <name type="scientific">Candolleomyces aberdarensis</name>
    <dbReference type="NCBI Taxonomy" id="2316362"/>
    <lineage>
        <taxon>Eukaryota</taxon>
        <taxon>Fungi</taxon>
        <taxon>Dikarya</taxon>
        <taxon>Basidiomycota</taxon>
        <taxon>Agaricomycotina</taxon>
        <taxon>Agaricomycetes</taxon>
        <taxon>Agaricomycetidae</taxon>
        <taxon>Agaricales</taxon>
        <taxon>Agaricineae</taxon>
        <taxon>Psathyrellaceae</taxon>
        <taxon>Candolleomyces</taxon>
    </lineage>
</organism>
<dbReference type="PANTHER" id="PTHR45792:SF8">
    <property type="entry name" value="DIACYLGLYCEROL LIPASE-ALPHA"/>
    <property type="match status" value="1"/>
</dbReference>
<dbReference type="GO" id="GO:0005886">
    <property type="term" value="C:plasma membrane"/>
    <property type="evidence" value="ECO:0007669"/>
    <property type="project" value="UniProtKB-SubCell"/>
</dbReference>
<dbReference type="OrthoDB" id="438440at2759"/>
<dbReference type="Gene3D" id="3.40.50.1820">
    <property type="entry name" value="alpha/beta hydrolase"/>
    <property type="match status" value="1"/>
</dbReference>
<sequence>MPQYHMDAGEDDEHSSWHWHTTSTNSHLHNKWMARYWDSYTRHGLDIALAVSSVGFHAAKSGTKFGFSVARGIATSAASVTSFAVDHAVFGGSAVARPVLQGAVTKVLTFAEQVALAPIHLGEYITTTSVLVAHSSINVLSVILPGSSEASFSLASFIDLVRREWSQHERDPQRPAKHYGITKVAWAIVGWVSLQGVTREWREKRWLRHLREVDLKDMPKPTKPSLPRKQSRIRVTSDVIFSGEGGAQIITANIGEETSESERVYLRRTRSKASMRSSVFSLSSFAPTMEDSEVEDLLPIPELKANLRRYSKLVLAGYGGASLLFFGVSPMQRYPSQQESSTQDEKTSEEAKLATAIDESEAEAAGESTVQNTVEGDIFQQYSWWDILLGKHDQEIFENTLAAHPSEPSKKSKVTALSIKSRAVIGTQHLMPRFWVLTDYHRQEVVLVIRGTMSLNEIAADLTCEPDWFEPAKTPAPTEDEHRVPGQFRFPSRPAERAPGTRYHVHGGMLKLAKAMGDIGKPVQLAVMEALHFNPDFDLVLCGHSLGAGVAALLGMVSLLAFFYTF</sequence>
<dbReference type="InterPro" id="IPR029058">
    <property type="entry name" value="AB_hydrolase_fold"/>
</dbReference>
<dbReference type="EC" id="3.1.1.116" evidence="14"/>
<keyword evidence="12 16" id="KW-0472">Membrane</keyword>
<keyword evidence="7" id="KW-0378">Hydrolase</keyword>
<evidence type="ECO:0000256" key="4">
    <source>
        <dbReference type="ARBA" id="ARBA00022553"/>
    </source>
</evidence>
<feature type="transmembrane region" description="Helical" evidence="16">
    <location>
        <begin position="546"/>
        <end position="564"/>
    </location>
</feature>
<dbReference type="GO" id="GO:0016298">
    <property type="term" value="F:lipase activity"/>
    <property type="evidence" value="ECO:0007669"/>
    <property type="project" value="TreeGrafter"/>
</dbReference>